<gene>
    <name evidence="1" type="ORF">C24_LOCUS3424</name>
</gene>
<accession>A0A5S9WLW3</accession>
<dbReference type="Proteomes" id="UP000434276">
    <property type="component" value="Unassembled WGS sequence"/>
</dbReference>
<protein>
    <submittedName>
        <fullName evidence="1">Uncharacterized protein</fullName>
    </submittedName>
</protein>
<name>A0A5S9WLW3_ARATH</name>
<dbReference type="AlphaFoldDB" id="A0A5S9WLW3"/>
<proteinExistence type="predicted"/>
<sequence length="270" mass="30912">MISMLLLPQTVIVEPTTNVKLFSQTKRFWTVLKSDTAPLVTNILGCELLELVNKGEELPVLKSDTAPLVTNMLGCKLLELVNKGEELLDVVGQISSCRTSQNKDQTNPPKITFNIILTCILERKYNKNIPSNDVSYQQVKKSQPLLVSSGSETKEQVINMPSHQYKPYVRNYNFKAHMNVECRPAVQHLSLHLPDQQPLIFDANQSLDSVISRDGVDRTMFTEWMKINQSDEEAKSMTYVQFPTRFVWNTTTKKWTKRKQGFKKFEALDI</sequence>
<evidence type="ECO:0000313" key="1">
    <source>
        <dbReference type="EMBL" id="CAA0266934.1"/>
    </source>
</evidence>
<dbReference type="OrthoDB" id="1735618at2759"/>
<reference evidence="1 2" key="1">
    <citation type="submission" date="2019-12" db="EMBL/GenBank/DDBJ databases">
        <authorList>
            <person name="Jiao W.-B."/>
            <person name="Schneeberger K."/>
        </authorList>
    </citation>
    <scope>NUCLEOTIDE SEQUENCE [LARGE SCALE GENOMIC DNA]</scope>
    <source>
        <strain evidence="2">cv. C24</strain>
    </source>
</reference>
<dbReference type="EMBL" id="CACSHJ010000087">
    <property type="protein sequence ID" value="CAA0266934.1"/>
    <property type="molecule type" value="Genomic_DNA"/>
</dbReference>
<organism evidence="1 2">
    <name type="scientific">Arabidopsis thaliana</name>
    <name type="common">Mouse-ear cress</name>
    <dbReference type="NCBI Taxonomy" id="3702"/>
    <lineage>
        <taxon>Eukaryota</taxon>
        <taxon>Viridiplantae</taxon>
        <taxon>Streptophyta</taxon>
        <taxon>Embryophyta</taxon>
        <taxon>Tracheophyta</taxon>
        <taxon>Spermatophyta</taxon>
        <taxon>Magnoliopsida</taxon>
        <taxon>eudicotyledons</taxon>
        <taxon>Gunneridae</taxon>
        <taxon>Pentapetalae</taxon>
        <taxon>rosids</taxon>
        <taxon>malvids</taxon>
        <taxon>Brassicales</taxon>
        <taxon>Brassicaceae</taxon>
        <taxon>Camelineae</taxon>
        <taxon>Arabidopsis</taxon>
    </lineage>
</organism>
<evidence type="ECO:0000313" key="2">
    <source>
        <dbReference type="Proteomes" id="UP000434276"/>
    </source>
</evidence>